<dbReference type="Pfam" id="PF12820">
    <property type="entry name" value="BRCT_assoc"/>
    <property type="match status" value="1"/>
</dbReference>
<feature type="non-terminal residue" evidence="37">
    <location>
        <position position="1"/>
    </location>
</feature>
<feature type="region of interest" description="Disordered" evidence="34">
    <location>
        <begin position="1093"/>
        <end position="1114"/>
    </location>
</feature>
<dbReference type="InterPro" id="IPR036420">
    <property type="entry name" value="BRCT_dom_sf"/>
</dbReference>
<feature type="compositionally biased region" description="Basic residues" evidence="34">
    <location>
        <begin position="1157"/>
        <end position="1170"/>
    </location>
</feature>
<keyword evidence="23" id="KW-0238">DNA-binding</keyword>
<accession>A0A7K6GTF9</accession>
<dbReference type="SMART" id="SM00292">
    <property type="entry name" value="BRCT"/>
    <property type="match status" value="2"/>
</dbReference>
<keyword evidence="33" id="KW-0175">Coiled coil</keyword>
<evidence type="ECO:0000256" key="15">
    <source>
        <dbReference type="ARBA" id="ARBA00022771"/>
    </source>
</evidence>
<feature type="compositionally biased region" description="Polar residues" evidence="34">
    <location>
        <begin position="979"/>
        <end position="1020"/>
    </location>
</feature>
<evidence type="ECO:0000256" key="9">
    <source>
        <dbReference type="ARBA" id="ARBA00022516"/>
    </source>
</evidence>
<dbReference type="FunFam" id="3.30.40.10:FF:000213">
    <property type="entry name" value="Breast cancer type 1 susceptibility protein homolog"/>
    <property type="match status" value="1"/>
</dbReference>
<evidence type="ECO:0000256" key="25">
    <source>
        <dbReference type="ARBA" id="ARBA00023160"/>
    </source>
</evidence>
<feature type="compositionally biased region" description="Polar residues" evidence="34">
    <location>
        <begin position="1428"/>
        <end position="1440"/>
    </location>
</feature>
<dbReference type="PANTHER" id="PTHR13763:SF0">
    <property type="entry name" value="BREAST CANCER TYPE 1 SUSCEPTIBILITY PROTEIN"/>
    <property type="match status" value="1"/>
</dbReference>
<dbReference type="Pfam" id="PF00097">
    <property type="entry name" value="zf-C3HC4"/>
    <property type="match status" value="1"/>
</dbReference>
<keyword evidence="17" id="KW-0276">Fatty acid metabolism</keyword>
<keyword evidence="10" id="KW-0597">Phosphoprotein</keyword>
<evidence type="ECO:0000256" key="20">
    <source>
        <dbReference type="ARBA" id="ARBA00022990"/>
    </source>
</evidence>
<dbReference type="GO" id="GO:0045944">
    <property type="term" value="P:positive regulation of transcription by RNA polymerase II"/>
    <property type="evidence" value="ECO:0007669"/>
    <property type="project" value="TreeGrafter"/>
</dbReference>
<evidence type="ECO:0000256" key="17">
    <source>
        <dbReference type="ARBA" id="ARBA00022832"/>
    </source>
</evidence>
<dbReference type="InterPro" id="IPR031099">
    <property type="entry name" value="BRCA1-associated"/>
</dbReference>
<dbReference type="PIRSF" id="PIRSF001734">
    <property type="entry name" value="BRCA1"/>
    <property type="match status" value="1"/>
</dbReference>
<proteinExistence type="predicted"/>
<keyword evidence="8" id="KW-1017">Isopeptide bond</keyword>
<dbReference type="PROSITE" id="PS50089">
    <property type="entry name" value="ZF_RING_2"/>
    <property type="match status" value="1"/>
</dbReference>
<keyword evidence="13" id="KW-0677">Repeat</keyword>
<evidence type="ECO:0000256" key="19">
    <source>
        <dbReference type="ARBA" id="ARBA00022843"/>
    </source>
</evidence>
<feature type="coiled-coil region" evidence="33">
    <location>
        <begin position="1352"/>
        <end position="1379"/>
    </location>
</feature>
<evidence type="ECO:0000256" key="30">
    <source>
        <dbReference type="ARBA" id="ARBA00023306"/>
    </source>
</evidence>
<dbReference type="InterPro" id="IPR025994">
    <property type="entry name" value="BRCA1_serine_dom"/>
</dbReference>
<feature type="region of interest" description="Disordered" evidence="34">
    <location>
        <begin position="318"/>
        <end position="346"/>
    </location>
</feature>
<keyword evidence="38" id="KW-1185">Reference proteome</keyword>
<feature type="compositionally biased region" description="Basic and acidic residues" evidence="34">
    <location>
        <begin position="499"/>
        <end position="512"/>
    </location>
</feature>
<evidence type="ECO:0000256" key="5">
    <source>
        <dbReference type="ARBA" id="ARBA00012483"/>
    </source>
</evidence>
<keyword evidence="26" id="KW-0804">Transcription</keyword>
<evidence type="ECO:0000256" key="27">
    <source>
        <dbReference type="ARBA" id="ARBA00023172"/>
    </source>
</evidence>
<dbReference type="PRINTS" id="PR00493">
    <property type="entry name" value="BRSTCANCERI"/>
</dbReference>
<dbReference type="GO" id="GO:0043009">
    <property type="term" value="P:chordate embryonic development"/>
    <property type="evidence" value="ECO:0007669"/>
    <property type="project" value="TreeGrafter"/>
</dbReference>
<feature type="region of interest" description="Disordered" evidence="34">
    <location>
        <begin position="942"/>
        <end position="1020"/>
    </location>
</feature>
<evidence type="ECO:0000256" key="18">
    <source>
        <dbReference type="ARBA" id="ARBA00022833"/>
    </source>
</evidence>
<evidence type="ECO:0000256" key="22">
    <source>
        <dbReference type="ARBA" id="ARBA00023098"/>
    </source>
</evidence>
<keyword evidence="16" id="KW-0833">Ubl conjugation pathway</keyword>
<evidence type="ECO:0000256" key="8">
    <source>
        <dbReference type="ARBA" id="ARBA00022499"/>
    </source>
</evidence>
<evidence type="ECO:0000259" key="35">
    <source>
        <dbReference type="PROSITE" id="PS50089"/>
    </source>
</evidence>
<dbReference type="CDD" id="cd17735">
    <property type="entry name" value="BRCT_BRCA1_rpt1"/>
    <property type="match status" value="1"/>
</dbReference>
<dbReference type="GO" id="GO:0031436">
    <property type="term" value="C:BRCA1-BARD1 complex"/>
    <property type="evidence" value="ECO:0007669"/>
    <property type="project" value="TreeGrafter"/>
</dbReference>
<keyword evidence="19" id="KW-0832">Ubl conjugation</keyword>
<evidence type="ECO:0000256" key="28">
    <source>
        <dbReference type="ARBA" id="ARBA00023204"/>
    </source>
</evidence>
<dbReference type="PROSITE" id="PS50172">
    <property type="entry name" value="BRCT"/>
    <property type="match status" value="2"/>
</dbReference>
<keyword evidence="25" id="KW-0275">Fatty acid biosynthesis</keyword>
<keyword evidence="18" id="KW-0862">Zinc</keyword>
<dbReference type="Gene3D" id="3.40.50.10190">
    <property type="entry name" value="BRCT domain"/>
    <property type="match status" value="2"/>
</dbReference>
<evidence type="ECO:0000256" key="3">
    <source>
        <dbReference type="ARBA" id="ARBA00004286"/>
    </source>
</evidence>
<evidence type="ECO:0000256" key="24">
    <source>
        <dbReference type="ARBA" id="ARBA00023159"/>
    </source>
</evidence>
<evidence type="ECO:0000256" key="4">
    <source>
        <dbReference type="ARBA" id="ARBA00004496"/>
    </source>
</evidence>
<dbReference type="SMART" id="SM00184">
    <property type="entry name" value="RING"/>
    <property type="match status" value="1"/>
</dbReference>
<keyword evidence="11" id="KW-0808">Transferase</keyword>
<gene>
    <name evidence="37" type="primary">Brca1</name>
    <name evidence="37" type="ORF">MALELE_R03854</name>
</gene>
<keyword evidence="22" id="KW-0443">Lipid metabolism</keyword>
<keyword evidence="24" id="KW-0010">Activator</keyword>
<keyword evidence="29" id="KW-0539">Nucleus</keyword>
<organism evidence="37 38">
    <name type="scientific">Malurus elegans</name>
    <name type="common">Red-winged fairywren</name>
    <dbReference type="NCBI Taxonomy" id="720584"/>
    <lineage>
        <taxon>Eukaryota</taxon>
        <taxon>Metazoa</taxon>
        <taxon>Chordata</taxon>
        <taxon>Craniata</taxon>
        <taxon>Vertebrata</taxon>
        <taxon>Euteleostomi</taxon>
        <taxon>Archelosauria</taxon>
        <taxon>Archosauria</taxon>
        <taxon>Dinosauria</taxon>
        <taxon>Saurischia</taxon>
        <taxon>Theropoda</taxon>
        <taxon>Coelurosauria</taxon>
        <taxon>Aves</taxon>
        <taxon>Neognathae</taxon>
        <taxon>Neoaves</taxon>
        <taxon>Telluraves</taxon>
        <taxon>Australaves</taxon>
        <taxon>Passeriformes</taxon>
        <taxon>Meliphagoidea</taxon>
        <taxon>Maluridae</taxon>
        <taxon>Malurus</taxon>
    </lineage>
</organism>
<feature type="region of interest" description="Disordered" evidence="34">
    <location>
        <begin position="408"/>
        <end position="430"/>
    </location>
</feature>
<keyword evidence="30" id="KW-0131">Cell cycle</keyword>
<sequence>MDCSVITIGHVQNVLSAMQKNLECPICLDVVQEPVSTKCDHIFCRFCMFKLISKKKKGVAQCPLCKTEVTKRSLRENSRFKQLIEGLLETIRAFELDTGVKFLKSHDFPKTSVKDTASEFLCKESSVIQSKGFRNRRTSAKGQENCTLEASVNIQLTDPKMGCPRNKAQKCDSQKGIYMEFGSESSEEFFKQANKTGFEAAVQISSQERLEELESAEKENEDSCPVQPNKLNAKEITLLNVIGESDFSKEGLSERSTQSMAGCAKADQVNVTECRSSPLHVLAADLHPEQCDRIGNAIPKANGDTPFLKDAEEMDEKQTKCNSENKECDLEDSSEGRMDESKEMDAVVQSVEAVAACESENNSFHGKEFPLEKLLQPETFHSTPLNKVSKKRLKRSIQKVNEWFSKSNEILSSSSSPAESAGSTDASGEGDLCLSVKESCISEKTGPTVDSMEVAAVEGNKRWSKQTADNIKDKIFGKTYKRERKSNTPSALRDALPATRKEDVAAEKSLDSFSKDRLKRKRKTACALQPEDFIKKKDTQKADGDPQSGNWCLGDAEKKRCDESVAVNESPLSQNRANNTLTELEEGGNSTWKKATEKVTSKHCDGELEMYSCDQKSTKKRNPAAKRCRHSTRTMCALQLVVDRNSVSPDPAEPQIESYPSSGEPRKADLEQNQVRRSRRLQLRAKEMTEGTRTGVKGARKSDSDCGKSVSGDQKNVATPSAECQDLCEPQDMLSHKPVTNVKGGELETNEMQVGVKNLSATAETGKNLFNPPSSHEPSNWGSTMPGTGSEDSEIRGSPLLLQPPSVPAASHQTEEKTESPSAFPQEYGHASQSVPKLPVAEHVLELPKEAEDSDLDTQYLRNIFRHSKRSSFSLFHIPRQEDSASANLNASCAAQVENKPSKHLQPESLQEEKTAQSSSRVSEKEELKACESACVDQGTLTPAKAGTAETESKNRLLEEEQGNENPVSTDIGIESELRQNPTEISKSQSDQSNTAKHISKQTDLNMGQETGCSSESSQAGKTEAVDCKEPNLHFQSRSITCPAVCQQNPAEFSSEVIGTESSKSERKCTEDEEQAVQTLSTAMPECLVAEAPDEPVRGGSDFTGSSETPDGLLCSDTDIENSSFCETDRREQSAVFVKSDNALEHELHSRNASSKPRSRGNQKSRRRVQKLPSSDEESCEDEDLPCFQTMICSKAASPPLQADKQMPPVVESPGSPNMFPPTGSNDDNVMQEVPEAALSNVCISPSQESECSVNLFSSQSNASEESVNEAQEMRKHSPQAPVAKQISNVNESKETSQNCNGGLRRSKDECQEDPDIGAHLGEASGCESEISIVEDSCEPFSQGEILTTQQKNAMQTSLKKLQQEMAVLEAALKQHGNQNCEFSPIHKELPHSSTEGTFGMDQMREENKRNNFSFPPENAEEQKSEIRQNNASGSSNLFGNDSQSPDNPSSSVRLFSPQSAEATDEPGVTQDTEKSCGQGNKLKRSVCSSLPVLHSATGKENSASAAVTKRKEMSIVASGLNHSEHLVVRKFVKKTQSTLSNHITEGTTHVIMKTDEELVCERTLKYFLGIAGRKWVVSYLWIIQSFKEGRILDEENFEVRGDVVNGRNHQGPRRARQALTEKIFKDFEICCCGPFTDMTTEHLEWMVELCGASVVQQLDLFTHRPNSTAVVVVQPDAWKETTDCRAIQQQNNVAMVTREWVLDSVACYECQELSAYLVS</sequence>
<evidence type="ECO:0000256" key="14">
    <source>
        <dbReference type="ARBA" id="ARBA00022763"/>
    </source>
</evidence>
<keyword evidence="20" id="KW-0007">Acetylation</keyword>
<dbReference type="FunFam" id="3.40.50.10190:FF:000025">
    <property type="entry name" value="Breast cancer type 1 susceptibility protein homolog"/>
    <property type="match status" value="1"/>
</dbReference>
<dbReference type="InterPro" id="IPR013083">
    <property type="entry name" value="Znf_RING/FYVE/PHD"/>
</dbReference>
<dbReference type="PROSITE" id="PS00518">
    <property type="entry name" value="ZF_RING_1"/>
    <property type="match status" value="1"/>
</dbReference>
<comment type="caution">
    <text evidence="37">The sequence shown here is derived from an EMBL/GenBank/DDBJ whole genome shotgun (WGS) entry which is preliminary data.</text>
</comment>
<dbReference type="GO" id="GO:0070531">
    <property type="term" value="C:BRCA1-A complex"/>
    <property type="evidence" value="ECO:0007669"/>
    <property type="project" value="TreeGrafter"/>
</dbReference>
<dbReference type="GO" id="GO:0070013">
    <property type="term" value="C:intracellular organelle lumen"/>
    <property type="evidence" value="ECO:0007669"/>
    <property type="project" value="UniProtKB-ARBA"/>
</dbReference>
<dbReference type="GO" id="GO:0003677">
    <property type="term" value="F:DNA binding"/>
    <property type="evidence" value="ECO:0007669"/>
    <property type="project" value="UniProtKB-KW"/>
</dbReference>
<dbReference type="GO" id="GO:0007095">
    <property type="term" value="P:mitotic G2 DNA damage checkpoint signaling"/>
    <property type="evidence" value="ECO:0007669"/>
    <property type="project" value="TreeGrafter"/>
</dbReference>
<keyword evidence="14" id="KW-0227">DNA damage</keyword>
<dbReference type="GO" id="GO:0061630">
    <property type="term" value="F:ubiquitin protein ligase activity"/>
    <property type="evidence" value="ECO:0007669"/>
    <property type="project" value="UniProtKB-EC"/>
</dbReference>
<keyword evidence="9" id="KW-0444">Lipid biosynthesis</keyword>
<dbReference type="EMBL" id="VZRP01013376">
    <property type="protein sequence ID" value="NWV66626.1"/>
    <property type="molecule type" value="Genomic_DNA"/>
</dbReference>
<evidence type="ECO:0000256" key="13">
    <source>
        <dbReference type="ARBA" id="ARBA00022737"/>
    </source>
</evidence>
<dbReference type="GO" id="GO:0008270">
    <property type="term" value="F:zinc ion binding"/>
    <property type="evidence" value="ECO:0007669"/>
    <property type="project" value="UniProtKB-KW"/>
</dbReference>
<evidence type="ECO:0000256" key="23">
    <source>
        <dbReference type="ARBA" id="ARBA00023125"/>
    </source>
</evidence>
<evidence type="ECO:0000256" key="32">
    <source>
        <dbReference type="PROSITE-ProRule" id="PRU00175"/>
    </source>
</evidence>
<feature type="region of interest" description="Disordered" evidence="34">
    <location>
        <begin position="481"/>
        <end position="512"/>
    </location>
</feature>
<dbReference type="InterPro" id="IPR011364">
    <property type="entry name" value="BRCA1"/>
</dbReference>
<feature type="region of interest" description="Disordered" evidence="34">
    <location>
        <begin position="765"/>
        <end position="836"/>
    </location>
</feature>
<dbReference type="SUPFAM" id="SSF57850">
    <property type="entry name" value="RING/U-box"/>
    <property type="match status" value="1"/>
</dbReference>
<feature type="compositionally biased region" description="Polar residues" evidence="34">
    <location>
        <begin position="771"/>
        <end position="787"/>
    </location>
</feature>
<keyword evidence="28" id="KW-0234">DNA repair</keyword>
<feature type="region of interest" description="Disordered" evidence="34">
    <location>
        <begin position="897"/>
        <end position="924"/>
    </location>
</feature>
<keyword evidence="12" id="KW-0479">Metal-binding</keyword>
<dbReference type="Pfam" id="PF00533">
    <property type="entry name" value="BRCT"/>
    <property type="match status" value="2"/>
</dbReference>
<keyword evidence="21" id="KW-0805">Transcription regulation</keyword>
<evidence type="ECO:0000256" key="11">
    <source>
        <dbReference type="ARBA" id="ARBA00022679"/>
    </source>
</evidence>
<name>A0A7K6GTF9_9PASS</name>
<comment type="subcellular location">
    <subcellularLocation>
        <location evidence="3">Chromosome</location>
    </subcellularLocation>
    <subcellularLocation>
        <location evidence="4">Cytoplasm</location>
    </subcellularLocation>
    <subcellularLocation>
        <location evidence="2">Nucleus</location>
    </subcellularLocation>
</comment>
<keyword evidence="27" id="KW-0233">DNA recombination</keyword>
<evidence type="ECO:0000256" key="1">
    <source>
        <dbReference type="ARBA" id="ARBA00000900"/>
    </source>
</evidence>
<evidence type="ECO:0000256" key="10">
    <source>
        <dbReference type="ARBA" id="ARBA00022553"/>
    </source>
</evidence>
<dbReference type="GO" id="GO:0000724">
    <property type="term" value="P:double-strand break repair via homologous recombination"/>
    <property type="evidence" value="ECO:0007669"/>
    <property type="project" value="TreeGrafter"/>
</dbReference>
<feature type="compositionally biased region" description="Polar residues" evidence="34">
    <location>
        <begin position="1453"/>
        <end position="1462"/>
    </location>
</feature>
<evidence type="ECO:0000256" key="29">
    <source>
        <dbReference type="ARBA" id="ARBA00023242"/>
    </source>
</evidence>
<keyword evidence="7" id="KW-0963">Cytoplasm</keyword>
<feature type="compositionally biased region" description="Low complexity" evidence="34">
    <location>
        <begin position="408"/>
        <end position="423"/>
    </location>
</feature>
<dbReference type="Gene3D" id="3.30.40.10">
    <property type="entry name" value="Zinc/RING finger domain, C3HC4 (zinc finger)"/>
    <property type="match status" value="1"/>
</dbReference>
<feature type="non-terminal residue" evidence="37">
    <location>
        <position position="1720"/>
    </location>
</feature>
<dbReference type="Proteomes" id="UP000564407">
    <property type="component" value="Unassembled WGS sequence"/>
</dbReference>
<evidence type="ECO:0000256" key="2">
    <source>
        <dbReference type="ARBA" id="ARBA00004123"/>
    </source>
</evidence>
<evidence type="ECO:0000256" key="16">
    <source>
        <dbReference type="ARBA" id="ARBA00022786"/>
    </source>
</evidence>
<evidence type="ECO:0000256" key="33">
    <source>
        <dbReference type="SAM" id="Coils"/>
    </source>
</evidence>
<feature type="compositionally biased region" description="Basic and acidic residues" evidence="34">
    <location>
        <begin position="318"/>
        <end position="345"/>
    </location>
</feature>
<dbReference type="PANTHER" id="PTHR13763">
    <property type="entry name" value="BREAST CANCER TYPE 1 SUSCEPTIBILITY PROTEIN BRCA1"/>
    <property type="match status" value="1"/>
</dbReference>
<feature type="domain" description="RING-type" evidence="35">
    <location>
        <begin position="24"/>
        <end position="66"/>
    </location>
</feature>
<dbReference type="InterPro" id="IPR001357">
    <property type="entry name" value="BRCT_dom"/>
</dbReference>
<feature type="compositionally biased region" description="Low complexity" evidence="34">
    <location>
        <begin position="1441"/>
        <end position="1452"/>
    </location>
</feature>
<keyword evidence="15 32" id="KW-0863">Zinc-finger</keyword>
<dbReference type="EC" id="2.3.2.27" evidence="5"/>
<evidence type="ECO:0000256" key="21">
    <source>
        <dbReference type="ARBA" id="ARBA00023015"/>
    </source>
</evidence>
<protein>
    <recommendedName>
        <fullName evidence="5">RING-type E3 ubiquitin transferase</fullName>
        <ecNumber evidence="5">2.3.2.27</ecNumber>
    </recommendedName>
    <alternativeName>
        <fullName evidence="31">RING-type E3 ubiquitin transferase BRCA1</fullName>
    </alternativeName>
</protein>
<keyword evidence="6" id="KW-0158">Chromosome</keyword>
<dbReference type="InterPro" id="IPR018957">
    <property type="entry name" value="Znf_C3HC4_RING-type"/>
</dbReference>
<evidence type="ECO:0000259" key="36">
    <source>
        <dbReference type="PROSITE" id="PS50172"/>
    </source>
</evidence>
<dbReference type="GO" id="GO:0005694">
    <property type="term" value="C:chromosome"/>
    <property type="evidence" value="ECO:0007669"/>
    <property type="project" value="UniProtKB-SubCell"/>
</dbReference>
<dbReference type="CDD" id="cd16498">
    <property type="entry name" value="RING-HC_BRCA1"/>
    <property type="match status" value="1"/>
</dbReference>
<dbReference type="SUPFAM" id="SSF52113">
    <property type="entry name" value="BRCT domain"/>
    <property type="match status" value="2"/>
</dbReference>
<evidence type="ECO:0000313" key="38">
    <source>
        <dbReference type="Proteomes" id="UP000564407"/>
    </source>
</evidence>
<dbReference type="InterPro" id="IPR001841">
    <property type="entry name" value="Znf_RING"/>
</dbReference>
<reference evidence="37 38" key="1">
    <citation type="submission" date="2019-09" db="EMBL/GenBank/DDBJ databases">
        <title>Bird 10,000 Genomes (B10K) Project - Family phase.</title>
        <authorList>
            <person name="Zhang G."/>
        </authorList>
    </citation>
    <scope>NUCLEOTIDE SEQUENCE [LARGE SCALE GENOMIC DNA]</scope>
    <source>
        <strain evidence="37">B10K-DU-029-44</strain>
        <tissue evidence="37">Heart</tissue>
    </source>
</reference>
<evidence type="ECO:0000256" key="6">
    <source>
        <dbReference type="ARBA" id="ARBA00022454"/>
    </source>
</evidence>
<comment type="catalytic activity">
    <reaction evidence="1">
        <text>S-ubiquitinyl-[E2 ubiquitin-conjugating enzyme]-L-cysteine + [acceptor protein]-L-lysine = [E2 ubiquitin-conjugating enzyme]-L-cysteine + N(6)-ubiquitinyl-[acceptor protein]-L-lysine.</text>
        <dbReference type="EC" id="2.3.2.27"/>
    </reaction>
</comment>
<evidence type="ECO:0000256" key="34">
    <source>
        <dbReference type="SAM" id="MobiDB-lite"/>
    </source>
</evidence>
<dbReference type="CDD" id="cd17721">
    <property type="entry name" value="BRCT_BRCA1_rpt2"/>
    <property type="match status" value="1"/>
</dbReference>
<dbReference type="InterPro" id="IPR017907">
    <property type="entry name" value="Znf_RING_CS"/>
</dbReference>
<evidence type="ECO:0000256" key="31">
    <source>
        <dbReference type="ARBA" id="ARBA00031556"/>
    </source>
</evidence>
<dbReference type="GO" id="GO:0006633">
    <property type="term" value="P:fatty acid biosynthetic process"/>
    <property type="evidence" value="ECO:0007669"/>
    <property type="project" value="UniProtKB-KW"/>
</dbReference>
<evidence type="ECO:0000256" key="12">
    <source>
        <dbReference type="ARBA" id="ARBA00022723"/>
    </source>
</evidence>
<evidence type="ECO:0000256" key="26">
    <source>
        <dbReference type="ARBA" id="ARBA00023163"/>
    </source>
</evidence>
<evidence type="ECO:0000313" key="37">
    <source>
        <dbReference type="EMBL" id="NWV66626.1"/>
    </source>
</evidence>
<evidence type="ECO:0000256" key="7">
    <source>
        <dbReference type="ARBA" id="ARBA00022490"/>
    </source>
</evidence>
<feature type="domain" description="BRCT" evidence="36">
    <location>
        <begin position="1620"/>
        <end position="1719"/>
    </location>
</feature>
<feature type="region of interest" description="Disordered" evidence="34">
    <location>
        <begin position="686"/>
        <end position="720"/>
    </location>
</feature>
<feature type="region of interest" description="Disordered" evidence="34">
    <location>
        <begin position="646"/>
        <end position="673"/>
    </location>
</feature>
<feature type="region of interest" description="Disordered" evidence="34">
    <location>
        <begin position="1142"/>
        <end position="1181"/>
    </location>
</feature>
<dbReference type="FunFam" id="3.40.50.10190:FF:000006">
    <property type="entry name" value="Breast cancer type 1 susceptibility protein homolog"/>
    <property type="match status" value="1"/>
</dbReference>
<dbReference type="GO" id="GO:0005737">
    <property type="term" value="C:cytoplasm"/>
    <property type="evidence" value="ECO:0007669"/>
    <property type="project" value="UniProtKB-SubCell"/>
</dbReference>
<feature type="domain" description="BRCT" evidence="36">
    <location>
        <begin position="1529"/>
        <end position="1600"/>
    </location>
</feature>
<feature type="region of interest" description="Disordered" evidence="34">
    <location>
        <begin position="1409"/>
        <end position="1481"/>
    </location>
</feature>